<dbReference type="PROSITE" id="PS52008">
    <property type="entry name" value="GH81"/>
    <property type="match status" value="1"/>
</dbReference>
<evidence type="ECO:0000256" key="1">
    <source>
        <dbReference type="ARBA" id="ARBA00000382"/>
    </source>
</evidence>
<sequence length="138" mass="16040">MYEEVFTRENKVVGILWANKRDSGLWFAPPEWRECRLGIQVLPLLPITEVLFSDVDFVRELVKWTLPALQRKGVIEGWRGFVYALEGIYDKECALKNIRNLNGFDDGNSLTNLLWWIHSRGDEIGGGGKHSWFVQYCH</sequence>
<evidence type="ECO:0000259" key="9">
    <source>
        <dbReference type="Pfam" id="PF17652"/>
    </source>
</evidence>
<dbReference type="InterPro" id="IPR040720">
    <property type="entry name" value="GH81_C"/>
</dbReference>
<evidence type="ECO:0000256" key="7">
    <source>
        <dbReference type="ARBA" id="ARBA00023316"/>
    </source>
</evidence>
<dbReference type="GO" id="GO:0042973">
    <property type="term" value="F:glucan endo-1,3-beta-D-glucosidase activity"/>
    <property type="evidence" value="ECO:0007669"/>
    <property type="project" value="UniProtKB-EC"/>
</dbReference>
<dbReference type="GO" id="GO:0052861">
    <property type="term" value="F:endo-1,3(4)-beta-glucanase activity"/>
    <property type="evidence" value="ECO:0007669"/>
    <property type="project" value="InterPro"/>
</dbReference>
<keyword evidence="5" id="KW-0119">Carbohydrate metabolism</keyword>
<dbReference type="EC" id="3.2.1.39" evidence="3"/>
<gene>
    <name evidence="10" type="ORF">FH972_007971</name>
</gene>
<dbReference type="EMBL" id="CM017323">
    <property type="protein sequence ID" value="KAE8022141.1"/>
    <property type="molecule type" value="Genomic_DNA"/>
</dbReference>
<dbReference type="InterPro" id="IPR005200">
    <property type="entry name" value="Endo-beta-glucanase"/>
</dbReference>
<evidence type="ECO:0000256" key="6">
    <source>
        <dbReference type="ARBA" id="ARBA00023295"/>
    </source>
</evidence>
<dbReference type="OrthoDB" id="4473401at2759"/>
<keyword evidence="11" id="KW-1185">Reference proteome</keyword>
<comment type="similarity">
    <text evidence="2">Belongs to the glycosyl hydrolase 81 family.</text>
</comment>
<dbReference type="PANTHER" id="PTHR31983:SF0">
    <property type="entry name" value="GLUCAN ENDO-1,3-BETA-D-GLUCOSIDASE 2"/>
    <property type="match status" value="1"/>
</dbReference>
<reference evidence="10 11" key="1">
    <citation type="submission" date="2019-06" db="EMBL/GenBank/DDBJ databases">
        <title>A chromosomal-level reference genome of Carpinus fangiana (Coryloideae, Betulaceae).</title>
        <authorList>
            <person name="Yang X."/>
            <person name="Wang Z."/>
            <person name="Zhang L."/>
            <person name="Hao G."/>
            <person name="Liu J."/>
            <person name="Yang Y."/>
        </authorList>
    </citation>
    <scope>NUCLEOTIDE SEQUENCE [LARGE SCALE GENOMIC DNA]</scope>
    <source>
        <strain evidence="10">Cfa_2016G</strain>
        <tissue evidence="10">Leaf</tissue>
    </source>
</reference>
<dbReference type="AlphaFoldDB" id="A0A5N6R0A4"/>
<dbReference type="PANTHER" id="PTHR31983">
    <property type="entry name" value="ENDO-1,3(4)-BETA-GLUCANASE 1"/>
    <property type="match status" value="1"/>
</dbReference>
<proteinExistence type="inferred from homology"/>
<organism evidence="10 11">
    <name type="scientific">Carpinus fangiana</name>
    <dbReference type="NCBI Taxonomy" id="176857"/>
    <lineage>
        <taxon>Eukaryota</taxon>
        <taxon>Viridiplantae</taxon>
        <taxon>Streptophyta</taxon>
        <taxon>Embryophyta</taxon>
        <taxon>Tracheophyta</taxon>
        <taxon>Spermatophyta</taxon>
        <taxon>Magnoliopsida</taxon>
        <taxon>eudicotyledons</taxon>
        <taxon>Gunneridae</taxon>
        <taxon>Pentapetalae</taxon>
        <taxon>rosids</taxon>
        <taxon>fabids</taxon>
        <taxon>Fagales</taxon>
        <taxon>Betulaceae</taxon>
        <taxon>Carpinus</taxon>
    </lineage>
</organism>
<evidence type="ECO:0000256" key="4">
    <source>
        <dbReference type="ARBA" id="ARBA00022801"/>
    </source>
</evidence>
<feature type="domain" description="Glycosyl hydrolase family 81 C-terminal" evidence="9">
    <location>
        <begin position="4"/>
        <end position="117"/>
    </location>
</feature>
<evidence type="ECO:0000313" key="11">
    <source>
        <dbReference type="Proteomes" id="UP000327013"/>
    </source>
</evidence>
<protein>
    <recommendedName>
        <fullName evidence="3">glucan endo-1,3-beta-D-glucosidase</fullName>
        <ecNumber evidence="3">3.2.1.39</ecNumber>
    </recommendedName>
</protein>
<keyword evidence="4" id="KW-0378">Hydrolase</keyword>
<keyword evidence="8" id="KW-0624">Polysaccharide degradation</keyword>
<dbReference type="GO" id="GO:0000272">
    <property type="term" value="P:polysaccharide catabolic process"/>
    <property type="evidence" value="ECO:0007669"/>
    <property type="project" value="UniProtKB-KW"/>
</dbReference>
<dbReference type="Pfam" id="PF17652">
    <property type="entry name" value="Glyco_hydro81C"/>
    <property type="match status" value="1"/>
</dbReference>
<evidence type="ECO:0000256" key="5">
    <source>
        <dbReference type="ARBA" id="ARBA00023277"/>
    </source>
</evidence>
<keyword evidence="6" id="KW-0326">Glycosidase</keyword>
<comment type="catalytic activity">
    <reaction evidence="1">
        <text>Hydrolysis of (1-&gt;3)-beta-D-glucosidic linkages in (1-&gt;3)-beta-D-glucans.</text>
        <dbReference type="EC" id="3.2.1.39"/>
    </reaction>
</comment>
<name>A0A5N6R0A4_9ROSI</name>
<dbReference type="Proteomes" id="UP000327013">
    <property type="component" value="Chromosome 3"/>
</dbReference>
<evidence type="ECO:0000313" key="10">
    <source>
        <dbReference type="EMBL" id="KAE8022141.1"/>
    </source>
</evidence>
<accession>A0A5N6R0A4</accession>
<dbReference type="GO" id="GO:0071555">
    <property type="term" value="P:cell wall organization"/>
    <property type="evidence" value="ECO:0007669"/>
    <property type="project" value="UniProtKB-KW"/>
</dbReference>
<evidence type="ECO:0000256" key="2">
    <source>
        <dbReference type="ARBA" id="ARBA00010730"/>
    </source>
</evidence>
<keyword evidence="7" id="KW-0961">Cell wall biogenesis/degradation</keyword>
<evidence type="ECO:0000256" key="8">
    <source>
        <dbReference type="ARBA" id="ARBA00023326"/>
    </source>
</evidence>
<evidence type="ECO:0000256" key="3">
    <source>
        <dbReference type="ARBA" id="ARBA00012780"/>
    </source>
</evidence>